<dbReference type="AlphaFoldDB" id="A0AAE1CGP6"/>
<evidence type="ECO:0000313" key="1">
    <source>
        <dbReference type="EMBL" id="KAK3693956.1"/>
    </source>
</evidence>
<evidence type="ECO:0000313" key="2">
    <source>
        <dbReference type="Proteomes" id="UP001270362"/>
    </source>
</evidence>
<reference evidence="1" key="1">
    <citation type="journal article" date="2023" name="Mol. Phylogenet. Evol.">
        <title>Genome-scale phylogeny and comparative genomics of the fungal order Sordariales.</title>
        <authorList>
            <person name="Hensen N."/>
            <person name="Bonometti L."/>
            <person name="Westerberg I."/>
            <person name="Brannstrom I.O."/>
            <person name="Guillou S."/>
            <person name="Cros-Aarteil S."/>
            <person name="Calhoun S."/>
            <person name="Haridas S."/>
            <person name="Kuo A."/>
            <person name="Mondo S."/>
            <person name="Pangilinan J."/>
            <person name="Riley R."/>
            <person name="LaButti K."/>
            <person name="Andreopoulos B."/>
            <person name="Lipzen A."/>
            <person name="Chen C."/>
            <person name="Yan M."/>
            <person name="Daum C."/>
            <person name="Ng V."/>
            <person name="Clum A."/>
            <person name="Steindorff A."/>
            <person name="Ohm R.A."/>
            <person name="Martin F."/>
            <person name="Silar P."/>
            <person name="Natvig D.O."/>
            <person name="Lalanne C."/>
            <person name="Gautier V."/>
            <person name="Ament-Velasquez S.L."/>
            <person name="Kruys A."/>
            <person name="Hutchinson M.I."/>
            <person name="Powell A.J."/>
            <person name="Barry K."/>
            <person name="Miller A.N."/>
            <person name="Grigoriev I.V."/>
            <person name="Debuchy R."/>
            <person name="Gladieux P."/>
            <person name="Hiltunen Thoren M."/>
            <person name="Johannesson H."/>
        </authorList>
    </citation>
    <scope>NUCLEOTIDE SEQUENCE</scope>
    <source>
        <strain evidence="1">CBS 314.62</strain>
    </source>
</reference>
<keyword evidence="2" id="KW-1185">Reference proteome</keyword>
<name>A0AAE1CGP6_9PEZI</name>
<sequence length="165" mass="17518">MEVLEAVDRGITGKGGRLTGPGTRCRESWISRPDWSARLGCAAGGVCLSAICHTAVPAKSRSGGHEECLYRSPVSAKWATQQGHTTSNGRSVRSAGSGFSSLDGKCIIGRQRGGRRHRGAVVREGTDKVCRSNRIGSRQMQTLNARLAGGIRYPRIGGTVLVRAT</sequence>
<protein>
    <submittedName>
        <fullName evidence="1">Uncharacterized protein</fullName>
    </submittedName>
</protein>
<reference evidence="1" key="2">
    <citation type="submission" date="2023-06" db="EMBL/GenBank/DDBJ databases">
        <authorList>
            <consortium name="Lawrence Berkeley National Laboratory"/>
            <person name="Haridas S."/>
            <person name="Hensen N."/>
            <person name="Bonometti L."/>
            <person name="Westerberg I."/>
            <person name="Brannstrom I.O."/>
            <person name="Guillou S."/>
            <person name="Cros-Aarteil S."/>
            <person name="Calhoun S."/>
            <person name="Kuo A."/>
            <person name="Mondo S."/>
            <person name="Pangilinan J."/>
            <person name="Riley R."/>
            <person name="Labutti K."/>
            <person name="Andreopoulos B."/>
            <person name="Lipzen A."/>
            <person name="Chen C."/>
            <person name="Yanf M."/>
            <person name="Daum C."/>
            <person name="Ng V."/>
            <person name="Clum A."/>
            <person name="Steindorff A."/>
            <person name="Ohm R."/>
            <person name="Martin F."/>
            <person name="Silar P."/>
            <person name="Natvig D."/>
            <person name="Lalanne C."/>
            <person name="Gautier V."/>
            <person name="Ament-Velasquez S.L."/>
            <person name="Kruys A."/>
            <person name="Hutchinson M.I."/>
            <person name="Powell A.J."/>
            <person name="Barry K."/>
            <person name="Miller A.N."/>
            <person name="Grigoriev I.V."/>
            <person name="Debuchy R."/>
            <person name="Gladieux P."/>
            <person name="Thoren M.H."/>
            <person name="Johannesson H."/>
        </authorList>
    </citation>
    <scope>NUCLEOTIDE SEQUENCE</scope>
    <source>
        <strain evidence="1">CBS 314.62</strain>
    </source>
</reference>
<comment type="caution">
    <text evidence="1">The sequence shown here is derived from an EMBL/GenBank/DDBJ whole genome shotgun (WGS) entry which is preliminary data.</text>
</comment>
<dbReference type="EMBL" id="JAULSO010000001">
    <property type="protein sequence ID" value="KAK3693956.1"/>
    <property type="molecule type" value="Genomic_DNA"/>
</dbReference>
<proteinExistence type="predicted"/>
<dbReference type="Proteomes" id="UP001270362">
    <property type="component" value="Unassembled WGS sequence"/>
</dbReference>
<organism evidence="1 2">
    <name type="scientific">Podospora appendiculata</name>
    <dbReference type="NCBI Taxonomy" id="314037"/>
    <lineage>
        <taxon>Eukaryota</taxon>
        <taxon>Fungi</taxon>
        <taxon>Dikarya</taxon>
        <taxon>Ascomycota</taxon>
        <taxon>Pezizomycotina</taxon>
        <taxon>Sordariomycetes</taxon>
        <taxon>Sordariomycetidae</taxon>
        <taxon>Sordariales</taxon>
        <taxon>Podosporaceae</taxon>
        <taxon>Podospora</taxon>
    </lineage>
</organism>
<gene>
    <name evidence="1" type="ORF">B0T22DRAFT_56781</name>
</gene>
<accession>A0AAE1CGP6</accession>